<evidence type="ECO:0000313" key="2">
    <source>
        <dbReference type="EMBL" id="ABB43338.1"/>
    </source>
</evidence>
<dbReference type="OrthoDB" id="5334953at2"/>
<dbReference type="HOGENOM" id="CLU_2208695_0_0_7"/>
<dbReference type="EMBL" id="CP000153">
    <property type="protein sequence ID" value="ABB43338.1"/>
    <property type="molecule type" value="Genomic_DNA"/>
</dbReference>
<protein>
    <submittedName>
        <fullName evidence="2">Uncharacterized protein</fullName>
    </submittedName>
</protein>
<keyword evidence="3" id="KW-1185">Reference proteome</keyword>
<dbReference type="AlphaFoldDB" id="Q30UJ3"/>
<gene>
    <name evidence="2" type="ordered locus">Suden_0057</name>
</gene>
<dbReference type="Proteomes" id="UP000002714">
    <property type="component" value="Chromosome"/>
</dbReference>
<dbReference type="RefSeq" id="WP_011371693.1">
    <property type="nucleotide sequence ID" value="NC_007575.1"/>
</dbReference>
<feature type="compositionally biased region" description="Basic and acidic residues" evidence="1">
    <location>
        <begin position="20"/>
        <end position="31"/>
    </location>
</feature>
<proteinExistence type="predicted"/>
<organism evidence="2 3">
    <name type="scientific">Sulfurimonas denitrificans (strain ATCC 33889 / DSM 1251)</name>
    <name type="common">Thiomicrospira denitrificans (strain ATCC 33889 / DSM 1251)</name>
    <dbReference type="NCBI Taxonomy" id="326298"/>
    <lineage>
        <taxon>Bacteria</taxon>
        <taxon>Pseudomonadati</taxon>
        <taxon>Campylobacterota</taxon>
        <taxon>Epsilonproteobacteria</taxon>
        <taxon>Campylobacterales</taxon>
        <taxon>Sulfurimonadaceae</taxon>
        <taxon>Sulfurimonas</taxon>
    </lineage>
</organism>
<feature type="region of interest" description="Disordered" evidence="1">
    <location>
        <begin position="1"/>
        <end position="31"/>
    </location>
</feature>
<sequence>MKPSQKKQIKTNQSNTTKKFPKDKPLESAPKNEVKEMFLQWFKKRNSVGQIMSKQDVVSNVIAKLDAKQNDALKKAMDELINNGFMEVQSDGLTLVLTQRGSDFIRD</sequence>
<reference evidence="2 3" key="1">
    <citation type="journal article" date="2008" name="Appl. Environ. Microbiol.">
        <title>Genome of the epsilonproteobacterial chemolithoautotroph Sulfurimonas denitrificans.</title>
        <authorList>
            <person name="Sievert S.M."/>
            <person name="Scott K.M."/>
            <person name="Klotz M.G."/>
            <person name="Chain P.S.G."/>
            <person name="Hauser L.J."/>
            <person name="Hemp J."/>
            <person name="Huegler M."/>
            <person name="Land M."/>
            <person name="Lapidus A."/>
            <person name="Larimer F.W."/>
            <person name="Lucas S."/>
            <person name="Malfatti S.A."/>
            <person name="Meyer F."/>
            <person name="Paulsen I.T."/>
            <person name="Ren Q."/>
            <person name="Simon J."/>
            <person name="Bailey K."/>
            <person name="Diaz E."/>
            <person name="Fitzpatrick K.A."/>
            <person name="Glover B."/>
            <person name="Gwatney N."/>
            <person name="Korajkic A."/>
            <person name="Long A."/>
            <person name="Mobberley J.M."/>
            <person name="Pantry S.N."/>
            <person name="Pazder G."/>
            <person name="Peterson S."/>
            <person name="Quintanilla J.D."/>
            <person name="Sprinkle R."/>
            <person name="Stephens J."/>
            <person name="Thomas P."/>
            <person name="Vaughn R."/>
            <person name="Weber M.J."/>
            <person name="Wooten L.L."/>
        </authorList>
    </citation>
    <scope>NUCLEOTIDE SEQUENCE [LARGE SCALE GENOMIC DNA]</scope>
    <source>
        <strain evidence="3">ATCC 33889 / DSM 1251</strain>
    </source>
</reference>
<dbReference type="eggNOG" id="ENOG5031AD0">
    <property type="taxonomic scope" value="Bacteria"/>
</dbReference>
<name>Q30UJ3_SULDN</name>
<evidence type="ECO:0000256" key="1">
    <source>
        <dbReference type="SAM" id="MobiDB-lite"/>
    </source>
</evidence>
<accession>Q30UJ3</accession>
<dbReference type="KEGG" id="tdn:Suden_0057"/>
<evidence type="ECO:0000313" key="3">
    <source>
        <dbReference type="Proteomes" id="UP000002714"/>
    </source>
</evidence>